<dbReference type="SMART" id="SM00914">
    <property type="entry name" value="IDEAL"/>
    <property type="match status" value="1"/>
</dbReference>
<dbReference type="RefSeq" id="WP_275470068.1">
    <property type="nucleotide sequence ID" value="NZ_CP110232.1"/>
</dbReference>
<reference evidence="2" key="1">
    <citation type="submission" date="2022-10" db="EMBL/GenBank/DDBJ databases">
        <title>Vagococcus sp. isolated from poultry meat.</title>
        <authorList>
            <person name="Johansson P."/>
            <person name="Bjorkroth J."/>
        </authorList>
    </citation>
    <scope>NUCLEOTIDE SEQUENCE</scope>
    <source>
        <strain evidence="2">STAA11</strain>
    </source>
</reference>
<dbReference type="Gene3D" id="3.40.1530.30">
    <property type="entry name" value="Uncharacterised family UPF0302, N-terminal domain"/>
    <property type="match status" value="1"/>
</dbReference>
<evidence type="ECO:0000313" key="2">
    <source>
        <dbReference type="EMBL" id="WEG74269.1"/>
    </source>
</evidence>
<keyword evidence="3" id="KW-1185">Reference proteome</keyword>
<evidence type="ECO:0000259" key="1">
    <source>
        <dbReference type="SMART" id="SM00914"/>
    </source>
</evidence>
<dbReference type="KEGG" id="vie:OL234_05055"/>
<dbReference type="Pfam" id="PF08864">
    <property type="entry name" value="UPF0302"/>
    <property type="match status" value="1"/>
</dbReference>
<dbReference type="Gene3D" id="4.10.810.10">
    <property type="entry name" value="Virus Scaffolding Protein, Chain A"/>
    <property type="match status" value="1"/>
</dbReference>
<proteinExistence type="predicted"/>
<name>A0AAF0CWP6_9ENTE</name>
<dbReference type="InterPro" id="IPR027393">
    <property type="entry name" value="Virus_scaffolding_prot_C"/>
</dbReference>
<organism evidence="2 3">
    <name type="scientific">Vagococcus intermedius</name>
    <dbReference type="NCBI Taxonomy" id="2991418"/>
    <lineage>
        <taxon>Bacteria</taxon>
        <taxon>Bacillati</taxon>
        <taxon>Bacillota</taxon>
        <taxon>Bacilli</taxon>
        <taxon>Lactobacillales</taxon>
        <taxon>Enterococcaceae</taxon>
        <taxon>Vagococcus</taxon>
    </lineage>
</organism>
<feature type="domain" description="IDEAL" evidence="1">
    <location>
        <begin position="131"/>
        <end position="171"/>
    </location>
</feature>
<dbReference type="Pfam" id="PF08858">
    <property type="entry name" value="IDEAL"/>
    <property type="match status" value="1"/>
</dbReference>
<dbReference type="Proteomes" id="UP001179647">
    <property type="component" value="Chromosome"/>
</dbReference>
<sequence>MEKIERKIAFLEWLCESVQFERREVYWILNYLKKHPAILKKIAVVEHAAKTPRGLVITNSHGQEAMTLHLKQHLFTDADQIFHEIRINWKEVLYLEVELPDRWKVSQYLAVLEDNPFCRWNDTLNEGNILAIEEELAQLTVQFTKKTLLEAIDLSLENENHEEFLKLTTQLKQLK</sequence>
<dbReference type="PIRSF" id="PIRSF007165">
    <property type="entry name" value="UCP007165"/>
    <property type="match status" value="1"/>
</dbReference>
<accession>A0AAF0CWP6</accession>
<protein>
    <submittedName>
        <fullName evidence="2">YpiB family protein</fullName>
    </submittedName>
</protein>
<dbReference type="InterPro" id="IPR014957">
    <property type="entry name" value="IDEAL_dom"/>
</dbReference>
<dbReference type="EMBL" id="CP110232">
    <property type="protein sequence ID" value="WEG74269.1"/>
    <property type="molecule type" value="Genomic_DNA"/>
</dbReference>
<evidence type="ECO:0000313" key="3">
    <source>
        <dbReference type="Proteomes" id="UP001179647"/>
    </source>
</evidence>
<gene>
    <name evidence="2" type="ORF">OL234_05055</name>
</gene>
<dbReference type="InterPro" id="IPR014963">
    <property type="entry name" value="UPF0302_N"/>
</dbReference>
<dbReference type="AlphaFoldDB" id="A0AAF0CWP6"/>
<dbReference type="InterPro" id="IPR011188">
    <property type="entry name" value="UPF0302"/>
</dbReference>
<dbReference type="InterPro" id="IPR038091">
    <property type="entry name" value="UPF0302_N_sf"/>
</dbReference>